<evidence type="ECO:0000313" key="11">
    <source>
        <dbReference type="EMBL" id="BDZ57926.1"/>
    </source>
</evidence>
<dbReference type="InterPro" id="IPR003593">
    <property type="entry name" value="AAA+_ATPase"/>
</dbReference>
<keyword evidence="2 8" id="KW-0812">Transmembrane</keyword>
<dbReference type="CDD" id="cd18543">
    <property type="entry name" value="ABC_6TM_Rv0194_D1_like"/>
    <property type="match status" value="1"/>
</dbReference>
<feature type="domain" description="ABC transporter" evidence="9">
    <location>
        <begin position="407"/>
        <end position="643"/>
    </location>
</feature>
<dbReference type="EMBL" id="AP027735">
    <property type="protein sequence ID" value="BDZ57926.1"/>
    <property type="molecule type" value="Genomic_DNA"/>
</dbReference>
<feature type="transmembrane region" description="Helical" evidence="8">
    <location>
        <begin position="316"/>
        <end position="340"/>
    </location>
</feature>
<evidence type="ECO:0000256" key="1">
    <source>
        <dbReference type="ARBA" id="ARBA00004651"/>
    </source>
</evidence>
<evidence type="ECO:0000256" key="6">
    <source>
        <dbReference type="ARBA" id="ARBA00023136"/>
    </source>
</evidence>
<dbReference type="InterPro" id="IPR036640">
    <property type="entry name" value="ABC1_TM_sf"/>
</dbReference>
<dbReference type="InterPro" id="IPR003439">
    <property type="entry name" value="ABC_transporter-like_ATP-bd"/>
</dbReference>
<dbReference type="PROSITE" id="PS50893">
    <property type="entry name" value="ABC_TRANSPORTER_2"/>
    <property type="match status" value="1"/>
</dbReference>
<gene>
    <name evidence="11" type="ORF">GCM10025872_15830</name>
</gene>
<evidence type="ECO:0000256" key="2">
    <source>
        <dbReference type="ARBA" id="ARBA00022692"/>
    </source>
</evidence>
<evidence type="ECO:0000259" key="9">
    <source>
        <dbReference type="PROSITE" id="PS50893"/>
    </source>
</evidence>
<reference evidence="12" key="1">
    <citation type="journal article" date="2019" name="Int. J. Syst. Evol. Microbiol.">
        <title>The Global Catalogue of Microorganisms (GCM) 10K type strain sequencing project: providing services to taxonomists for standard genome sequencing and annotation.</title>
        <authorList>
            <consortium name="The Broad Institute Genomics Platform"/>
            <consortium name="The Broad Institute Genome Sequencing Center for Infectious Disease"/>
            <person name="Wu L."/>
            <person name="Ma J."/>
        </authorList>
    </citation>
    <scope>NUCLEOTIDE SEQUENCE [LARGE SCALE GENOMIC DNA]</scope>
    <source>
        <strain evidence="12">NBRC 110608</strain>
    </source>
</reference>
<evidence type="ECO:0000256" key="4">
    <source>
        <dbReference type="ARBA" id="ARBA00022840"/>
    </source>
</evidence>
<dbReference type="PROSITE" id="PS50929">
    <property type="entry name" value="ABC_TM1F"/>
    <property type="match status" value="1"/>
</dbReference>
<feature type="transmembrane region" description="Helical" evidence="8">
    <location>
        <begin position="228"/>
        <end position="248"/>
    </location>
</feature>
<dbReference type="Proteomes" id="UP001321421">
    <property type="component" value="Chromosome"/>
</dbReference>
<evidence type="ECO:0000313" key="12">
    <source>
        <dbReference type="Proteomes" id="UP001321421"/>
    </source>
</evidence>
<dbReference type="PANTHER" id="PTHR43394">
    <property type="entry name" value="ATP-DEPENDENT PERMEASE MDL1, MITOCHONDRIAL"/>
    <property type="match status" value="1"/>
</dbReference>
<evidence type="ECO:0000256" key="5">
    <source>
        <dbReference type="ARBA" id="ARBA00022989"/>
    </source>
</evidence>
<keyword evidence="5 8" id="KW-1133">Transmembrane helix</keyword>
<dbReference type="PROSITE" id="PS00211">
    <property type="entry name" value="ABC_TRANSPORTER_1"/>
    <property type="match status" value="1"/>
</dbReference>
<feature type="transmembrane region" description="Helical" evidence="8">
    <location>
        <begin position="346"/>
        <end position="370"/>
    </location>
</feature>
<proteinExistence type="predicted"/>
<dbReference type="InterPro" id="IPR027417">
    <property type="entry name" value="P-loop_NTPase"/>
</dbReference>
<dbReference type="PANTHER" id="PTHR43394:SF1">
    <property type="entry name" value="ATP-BINDING CASSETTE SUB-FAMILY B MEMBER 10, MITOCHONDRIAL"/>
    <property type="match status" value="1"/>
</dbReference>
<feature type="domain" description="ABC transmembrane type-1" evidence="10">
    <location>
        <begin position="93"/>
        <end position="375"/>
    </location>
</feature>
<comment type="subcellular location">
    <subcellularLocation>
        <location evidence="1">Cell membrane</location>
        <topology evidence="1">Multi-pass membrane protein</topology>
    </subcellularLocation>
</comment>
<feature type="region of interest" description="Disordered" evidence="7">
    <location>
        <begin position="648"/>
        <end position="680"/>
    </location>
</feature>
<dbReference type="Pfam" id="PF00005">
    <property type="entry name" value="ABC_tran"/>
    <property type="match status" value="1"/>
</dbReference>
<keyword evidence="3" id="KW-0547">Nucleotide-binding</keyword>
<name>A0ABN6YLN9_9MICO</name>
<dbReference type="Pfam" id="PF00664">
    <property type="entry name" value="ABC_membrane"/>
    <property type="match status" value="1"/>
</dbReference>
<feature type="transmembrane region" description="Helical" evidence="8">
    <location>
        <begin position="92"/>
        <end position="117"/>
    </location>
</feature>
<accession>A0ABN6YLN9</accession>
<evidence type="ECO:0000256" key="8">
    <source>
        <dbReference type="SAM" id="Phobius"/>
    </source>
</evidence>
<dbReference type="SUPFAM" id="SSF90123">
    <property type="entry name" value="ABC transporter transmembrane region"/>
    <property type="match status" value="1"/>
</dbReference>
<evidence type="ECO:0000259" key="10">
    <source>
        <dbReference type="PROSITE" id="PS50929"/>
    </source>
</evidence>
<keyword evidence="12" id="KW-1185">Reference proteome</keyword>
<dbReference type="SMART" id="SM00382">
    <property type="entry name" value="AAA"/>
    <property type="match status" value="1"/>
</dbReference>
<dbReference type="Gene3D" id="3.40.50.300">
    <property type="entry name" value="P-loop containing nucleotide triphosphate hydrolases"/>
    <property type="match status" value="1"/>
</dbReference>
<feature type="compositionally biased region" description="Basic and acidic residues" evidence="7">
    <location>
        <begin position="648"/>
        <end position="676"/>
    </location>
</feature>
<evidence type="ECO:0000256" key="3">
    <source>
        <dbReference type="ARBA" id="ARBA00022741"/>
    </source>
</evidence>
<dbReference type="Gene3D" id="1.20.1560.10">
    <property type="entry name" value="ABC transporter type 1, transmembrane domain"/>
    <property type="match status" value="1"/>
</dbReference>
<dbReference type="InterPro" id="IPR039421">
    <property type="entry name" value="Type_1_exporter"/>
</dbReference>
<dbReference type="InterPro" id="IPR017871">
    <property type="entry name" value="ABC_transporter-like_CS"/>
</dbReference>
<sequence>MLRGILRTALRDPLRHAVDDAWAMRGRPRRKGLAEGMRESMGVTPEETSVRSGVQVPRLRPAPRLAPPGKRQNRATALLRLPRYLGPYKARWFTMLVFSVLVVATSIVIPLVTRAVIDGPIAERDQRGLLILGTVALALGVLEAVFWFIRRWVVARATLGVEADLRKDLYAQMQLLPMGFHSNWQSGQLLSRIMTDLSMIRRFLGFGLVFLILNFLQIVVVTGLLLAMYWPLGLVVLVSTVPIVVTVLRNQTEYTRLSRLSQDQTGDVASTVEESALGLRVIKAFGRDEHAYGTFDRRARTLFDTQIDKVNLKARFWTLLEIIPNATLIIVLGLGAVAVGQGRVTLGTLVAFITMMLSLVWPISSLGFLLSMTQESMTAADRIVQVFDEERTIDDGDRELAAPQGHLRLENVGFRFPDARPDEWTLRGVDLDLQPGETVALVGATGSGKSLLTALVPRLYDVTEGRILLDGVDIRDLTLPSLRSAVATAFEDPTLFSMSVRENLTLGRPDATDAEVEQAIEVAQAHFVHELPYGLDTRIGEQGMSLSGGQRQRLSLARAVLAQPAVIVLDDTLSALDVHTEALVEASLRSVLAHVTGIVVAHRASTVLLADKVALLERGTITHVGTHAELLATVPAYRHLLAADGDERPAEGAGWHDHEGDTRAAVERSVDRAVRDDEGDAAADVDCDLEELRR</sequence>
<feature type="transmembrane region" description="Helical" evidence="8">
    <location>
        <begin position="203"/>
        <end position="222"/>
    </location>
</feature>
<dbReference type="InterPro" id="IPR011527">
    <property type="entry name" value="ABC1_TM_dom"/>
</dbReference>
<dbReference type="SUPFAM" id="SSF52540">
    <property type="entry name" value="P-loop containing nucleoside triphosphate hydrolases"/>
    <property type="match status" value="1"/>
</dbReference>
<keyword evidence="4 11" id="KW-0067">ATP-binding</keyword>
<keyword evidence="6 8" id="KW-0472">Membrane</keyword>
<organism evidence="11 12">
    <name type="scientific">Barrientosiimonas endolithica</name>
    <dbReference type="NCBI Taxonomy" id="1535208"/>
    <lineage>
        <taxon>Bacteria</taxon>
        <taxon>Bacillati</taxon>
        <taxon>Actinomycetota</taxon>
        <taxon>Actinomycetes</taxon>
        <taxon>Micrococcales</taxon>
        <taxon>Dermacoccaceae</taxon>
        <taxon>Barrientosiimonas</taxon>
    </lineage>
</organism>
<dbReference type="GO" id="GO:0005524">
    <property type="term" value="F:ATP binding"/>
    <property type="evidence" value="ECO:0007669"/>
    <property type="project" value="UniProtKB-KW"/>
</dbReference>
<protein>
    <submittedName>
        <fullName evidence="11">ABC transporter ATP-binding protein</fullName>
    </submittedName>
</protein>
<evidence type="ECO:0000256" key="7">
    <source>
        <dbReference type="SAM" id="MobiDB-lite"/>
    </source>
</evidence>
<feature type="transmembrane region" description="Helical" evidence="8">
    <location>
        <begin position="129"/>
        <end position="149"/>
    </location>
</feature>